<keyword evidence="2" id="KW-0479">Metal-binding</keyword>
<keyword evidence="3" id="KW-0547">Nucleotide-binding</keyword>
<keyword evidence="4" id="KW-0378">Hydrolase</keyword>
<protein>
    <recommendedName>
        <fullName evidence="5">5'-Nucleotidase C-terminal domain-containing protein</fullName>
    </recommendedName>
</protein>
<dbReference type="InterPro" id="IPR008334">
    <property type="entry name" value="5'-Nucleotdase_C"/>
</dbReference>
<evidence type="ECO:0000256" key="2">
    <source>
        <dbReference type="ARBA" id="ARBA00022723"/>
    </source>
</evidence>
<dbReference type="SUPFAM" id="SSF55816">
    <property type="entry name" value="5'-nucleotidase (syn. UDP-sugar hydrolase), C-terminal domain"/>
    <property type="match status" value="1"/>
</dbReference>
<dbReference type="PANTHER" id="PTHR11575:SF32">
    <property type="entry name" value="APYRASE-LIKE PROTEIN"/>
    <property type="match status" value="1"/>
</dbReference>
<evidence type="ECO:0000313" key="7">
    <source>
        <dbReference type="Proteomes" id="UP000075901"/>
    </source>
</evidence>
<dbReference type="AlphaFoldDB" id="A0A182T833"/>
<keyword evidence="7" id="KW-1185">Reference proteome</keyword>
<dbReference type="InterPro" id="IPR036907">
    <property type="entry name" value="5'-Nucleotdase_C_sf"/>
</dbReference>
<dbReference type="GO" id="GO:0006196">
    <property type="term" value="P:AMP catabolic process"/>
    <property type="evidence" value="ECO:0007669"/>
    <property type="project" value="TreeGrafter"/>
</dbReference>
<dbReference type="Proteomes" id="UP000075901">
    <property type="component" value="Unassembled WGS sequence"/>
</dbReference>
<evidence type="ECO:0000256" key="3">
    <source>
        <dbReference type="ARBA" id="ARBA00022741"/>
    </source>
</evidence>
<sequence>MVKLSGDDLWKALDHSFTLDDEYRLNTMQVSGIKVKVDLSKKPYQRVQDIQVVGANGSETPLNKQQLYYVVAPSYLADGKDGFEMMKKGKDRVRGPLDSDVLIEYVRKRKTITASMFQKQRMVIQNHTNGTCSWDTDKERYKPKQ</sequence>
<dbReference type="GO" id="GO:0008253">
    <property type="term" value="F:5'-nucleotidase activity"/>
    <property type="evidence" value="ECO:0007669"/>
    <property type="project" value="TreeGrafter"/>
</dbReference>
<proteinExistence type="inferred from homology"/>
<dbReference type="Pfam" id="PF02872">
    <property type="entry name" value="5_nucleotid_C"/>
    <property type="match status" value="1"/>
</dbReference>
<dbReference type="InterPro" id="IPR006179">
    <property type="entry name" value="5_nucleotidase/apyrase"/>
</dbReference>
<name>A0A182T833_9DIPT</name>
<feature type="domain" description="5'-Nucleotidase C-terminal" evidence="5">
    <location>
        <begin position="2"/>
        <end position="87"/>
    </location>
</feature>
<evidence type="ECO:0000256" key="1">
    <source>
        <dbReference type="ARBA" id="ARBA00006654"/>
    </source>
</evidence>
<evidence type="ECO:0000256" key="4">
    <source>
        <dbReference type="ARBA" id="ARBA00022801"/>
    </source>
</evidence>
<dbReference type="GO" id="GO:0000166">
    <property type="term" value="F:nucleotide binding"/>
    <property type="evidence" value="ECO:0007669"/>
    <property type="project" value="UniProtKB-KW"/>
</dbReference>
<dbReference type="EnsemblMetazoa" id="AMAM021525-RA">
    <property type="protein sequence ID" value="AMAM021525-PA"/>
    <property type="gene ID" value="AMAM021525"/>
</dbReference>
<dbReference type="GO" id="GO:0046872">
    <property type="term" value="F:metal ion binding"/>
    <property type="evidence" value="ECO:0007669"/>
    <property type="project" value="UniProtKB-KW"/>
</dbReference>
<dbReference type="Gene3D" id="3.90.780.10">
    <property type="entry name" value="5'-Nucleotidase, C-terminal domain"/>
    <property type="match status" value="1"/>
</dbReference>
<comment type="similarity">
    <text evidence="1">Belongs to the 5'-nucleotidase family.</text>
</comment>
<evidence type="ECO:0000313" key="6">
    <source>
        <dbReference type="EnsemblMetazoa" id="AMAM021525-PA"/>
    </source>
</evidence>
<dbReference type="VEuPathDB" id="VectorBase:AMAM021525"/>
<organism evidence="6 7">
    <name type="scientific">Anopheles maculatus</name>
    <dbReference type="NCBI Taxonomy" id="74869"/>
    <lineage>
        <taxon>Eukaryota</taxon>
        <taxon>Metazoa</taxon>
        <taxon>Ecdysozoa</taxon>
        <taxon>Arthropoda</taxon>
        <taxon>Hexapoda</taxon>
        <taxon>Insecta</taxon>
        <taxon>Pterygota</taxon>
        <taxon>Neoptera</taxon>
        <taxon>Endopterygota</taxon>
        <taxon>Diptera</taxon>
        <taxon>Nematocera</taxon>
        <taxon>Culicoidea</taxon>
        <taxon>Culicidae</taxon>
        <taxon>Anophelinae</taxon>
        <taxon>Anopheles</taxon>
        <taxon>Anopheles maculatus group</taxon>
    </lineage>
</organism>
<reference evidence="6" key="2">
    <citation type="submission" date="2020-05" db="UniProtKB">
        <authorList>
            <consortium name="EnsemblMetazoa"/>
        </authorList>
    </citation>
    <scope>IDENTIFICATION</scope>
    <source>
        <strain evidence="6">maculatus3</strain>
    </source>
</reference>
<dbReference type="GO" id="GO:0005886">
    <property type="term" value="C:plasma membrane"/>
    <property type="evidence" value="ECO:0007669"/>
    <property type="project" value="TreeGrafter"/>
</dbReference>
<dbReference type="PANTHER" id="PTHR11575">
    <property type="entry name" value="5'-NUCLEOTIDASE-RELATED"/>
    <property type="match status" value="1"/>
</dbReference>
<evidence type="ECO:0000259" key="5">
    <source>
        <dbReference type="Pfam" id="PF02872"/>
    </source>
</evidence>
<reference evidence="7" key="1">
    <citation type="submission" date="2013-09" db="EMBL/GenBank/DDBJ databases">
        <title>The Genome Sequence of Anopheles maculatus species B.</title>
        <authorList>
            <consortium name="The Broad Institute Genomics Platform"/>
            <person name="Neafsey D.E."/>
            <person name="Besansky N."/>
            <person name="Howell P."/>
            <person name="Walton C."/>
            <person name="Young S.K."/>
            <person name="Zeng Q."/>
            <person name="Gargeya S."/>
            <person name="Fitzgerald M."/>
            <person name="Haas B."/>
            <person name="Abouelleil A."/>
            <person name="Allen A.W."/>
            <person name="Alvarado L."/>
            <person name="Arachchi H.M."/>
            <person name="Berlin A.M."/>
            <person name="Chapman S.B."/>
            <person name="Gainer-Dewar J."/>
            <person name="Goldberg J."/>
            <person name="Griggs A."/>
            <person name="Gujja S."/>
            <person name="Hansen M."/>
            <person name="Howarth C."/>
            <person name="Imamovic A."/>
            <person name="Ireland A."/>
            <person name="Larimer J."/>
            <person name="McCowan C."/>
            <person name="Murphy C."/>
            <person name="Pearson M."/>
            <person name="Poon T.W."/>
            <person name="Priest M."/>
            <person name="Roberts A."/>
            <person name="Saif S."/>
            <person name="Shea T."/>
            <person name="Sisk P."/>
            <person name="Sykes S."/>
            <person name="Wortman J."/>
            <person name="Nusbaum C."/>
            <person name="Birren B."/>
        </authorList>
    </citation>
    <scope>NUCLEOTIDE SEQUENCE [LARGE SCALE GENOMIC DNA]</scope>
    <source>
        <strain evidence="7">maculatus3</strain>
    </source>
</reference>
<accession>A0A182T833</accession>